<protein>
    <submittedName>
        <fullName evidence="2">Uncharacterized protein</fullName>
    </submittedName>
</protein>
<reference evidence="2 3" key="1">
    <citation type="submission" date="2016-10" db="EMBL/GenBank/DDBJ databases">
        <authorList>
            <person name="de Groot N.N."/>
        </authorList>
    </citation>
    <scope>NUCLEOTIDE SEQUENCE [LARGE SCALE GENOMIC DNA]</scope>
    <source>
        <strain evidence="2 3">DSM 17074</strain>
    </source>
</reference>
<evidence type="ECO:0000313" key="2">
    <source>
        <dbReference type="EMBL" id="SFT04765.1"/>
    </source>
</evidence>
<dbReference type="Proteomes" id="UP000321773">
    <property type="component" value="Unassembled WGS sequence"/>
</dbReference>
<evidence type="ECO:0000313" key="3">
    <source>
        <dbReference type="Proteomes" id="UP000199139"/>
    </source>
</evidence>
<gene>
    <name evidence="1" type="ORF">HMI01_26040</name>
    <name evidence="2" type="ORF">SAMN05421668_13325</name>
</gene>
<name>A0A1I6UTJ1_9BACI</name>
<dbReference type="EMBL" id="BJWJ01000041">
    <property type="protein sequence ID" value="GEM05616.1"/>
    <property type="molecule type" value="Genomic_DNA"/>
</dbReference>
<reference evidence="1 4" key="2">
    <citation type="submission" date="2019-07" db="EMBL/GenBank/DDBJ databases">
        <title>Whole genome shotgun sequence of Halolactibacillus miurensis NBRC 100873.</title>
        <authorList>
            <person name="Hosoyama A."/>
            <person name="Uohara A."/>
            <person name="Ohji S."/>
            <person name="Ichikawa N."/>
        </authorList>
    </citation>
    <scope>NUCLEOTIDE SEQUENCE [LARGE SCALE GENOMIC DNA]</scope>
    <source>
        <strain evidence="1 4">NBRC 100873</strain>
    </source>
</reference>
<evidence type="ECO:0000313" key="1">
    <source>
        <dbReference type="EMBL" id="GEM05616.1"/>
    </source>
</evidence>
<dbReference type="STRING" id="306541.SAMN05421668_13325"/>
<dbReference type="Proteomes" id="UP000199139">
    <property type="component" value="Unassembled WGS sequence"/>
</dbReference>
<keyword evidence="4" id="KW-1185">Reference proteome</keyword>
<proteinExistence type="predicted"/>
<dbReference type="EMBL" id="FPAI01000033">
    <property type="protein sequence ID" value="SFT04765.1"/>
    <property type="molecule type" value="Genomic_DNA"/>
</dbReference>
<evidence type="ECO:0000313" key="4">
    <source>
        <dbReference type="Proteomes" id="UP000321773"/>
    </source>
</evidence>
<dbReference type="RefSeq" id="WP_062323269.1">
    <property type="nucleotide sequence ID" value="NZ_BJWJ01000041.1"/>
</dbReference>
<accession>A0A1I6UTJ1</accession>
<sequence length="64" mass="7733">MFIKLTNYFNRENTFINIQHIESMSRVKSDDKTEISTLTSKIDRYFLVIETPEEIIKMIEEMEK</sequence>
<organism evidence="2 3">
    <name type="scientific">Halolactibacillus miurensis</name>
    <dbReference type="NCBI Taxonomy" id="306541"/>
    <lineage>
        <taxon>Bacteria</taxon>
        <taxon>Bacillati</taxon>
        <taxon>Bacillota</taxon>
        <taxon>Bacilli</taxon>
        <taxon>Bacillales</taxon>
        <taxon>Bacillaceae</taxon>
        <taxon>Halolactibacillus</taxon>
    </lineage>
</organism>
<dbReference type="AlphaFoldDB" id="A0A1I6UTJ1"/>